<dbReference type="STRING" id="298654.FraEuI1c_1655"/>
<dbReference type="OrthoDB" id="3218105at2"/>
<dbReference type="KEGG" id="fri:FraEuI1c_1655"/>
<evidence type="ECO:0000313" key="7">
    <source>
        <dbReference type="EMBL" id="ADP79712.1"/>
    </source>
</evidence>
<evidence type="ECO:0000259" key="6">
    <source>
        <dbReference type="Pfam" id="PF02656"/>
    </source>
</evidence>
<feature type="transmembrane region" description="Helical" evidence="5">
    <location>
        <begin position="50"/>
        <end position="70"/>
    </location>
</feature>
<gene>
    <name evidence="7" type="ordered locus">FraEuI1c_1655</name>
</gene>
<evidence type="ECO:0000313" key="8">
    <source>
        <dbReference type="Proteomes" id="UP000002484"/>
    </source>
</evidence>
<dbReference type="HOGENOM" id="CLU_150487_1_0_11"/>
<proteinExistence type="predicted"/>
<evidence type="ECO:0000256" key="4">
    <source>
        <dbReference type="ARBA" id="ARBA00023136"/>
    </source>
</evidence>
<accession>E3J8X9</accession>
<dbReference type="AlphaFoldDB" id="E3J8X9"/>
<keyword evidence="4 5" id="KW-0472">Membrane</keyword>
<organism evidence="7 8">
    <name type="scientific">Pseudofrankia inefficax (strain DSM 45817 / CECT 9037 / DDB 130130 / EuI1c)</name>
    <name type="common">Frankia inefficax</name>
    <dbReference type="NCBI Taxonomy" id="298654"/>
    <lineage>
        <taxon>Bacteria</taxon>
        <taxon>Bacillati</taxon>
        <taxon>Actinomycetota</taxon>
        <taxon>Actinomycetes</taxon>
        <taxon>Frankiales</taxon>
        <taxon>Frankiaceae</taxon>
        <taxon>Pseudofrankia</taxon>
    </lineage>
</organism>
<dbReference type="RefSeq" id="WP_013422831.1">
    <property type="nucleotide sequence ID" value="NC_014666.1"/>
</dbReference>
<keyword evidence="3 5" id="KW-1133">Transmembrane helix</keyword>
<comment type="subcellular location">
    <subcellularLocation>
        <location evidence="1">Endomembrane system</location>
        <topology evidence="1">Multi-pass membrane protein</topology>
    </subcellularLocation>
</comment>
<dbReference type="InterPro" id="IPR003807">
    <property type="entry name" value="DUF202"/>
</dbReference>
<dbReference type="EMBL" id="CP002299">
    <property type="protein sequence ID" value="ADP79712.1"/>
    <property type="molecule type" value="Genomic_DNA"/>
</dbReference>
<dbReference type="GO" id="GO:0012505">
    <property type="term" value="C:endomembrane system"/>
    <property type="evidence" value="ECO:0007669"/>
    <property type="project" value="UniProtKB-SubCell"/>
</dbReference>
<feature type="transmembrane region" description="Helical" evidence="5">
    <location>
        <begin position="90"/>
        <end position="111"/>
    </location>
</feature>
<protein>
    <recommendedName>
        <fullName evidence="6">DUF202 domain-containing protein</fullName>
    </recommendedName>
</protein>
<dbReference type="InParanoid" id="E3J8X9"/>
<keyword evidence="2 5" id="KW-0812">Transmembrane</keyword>
<evidence type="ECO:0000256" key="5">
    <source>
        <dbReference type="SAM" id="Phobius"/>
    </source>
</evidence>
<feature type="domain" description="DUF202" evidence="6">
    <location>
        <begin position="13"/>
        <end position="77"/>
    </location>
</feature>
<name>E3J8X9_PSEI1</name>
<evidence type="ECO:0000256" key="2">
    <source>
        <dbReference type="ARBA" id="ARBA00022692"/>
    </source>
</evidence>
<sequence>MTDRLEHPTEVLDSGMQSERTYLAWQRTGLGFAANGALLLHAALDGRTPLVVPGLIALVVTALLVGRAQVRYRSTVAAIRRERSPEDHRALAVTAALTTALCVTGLVAILLR</sequence>
<evidence type="ECO:0000256" key="1">
    <source>
        <dbReference type="ARBA" id="ARBA00004127"/>
    </source>
</evidence>
<evidence type="ECO:0000256" key="3">
    <source>
        <dbReference type="ARBA" id="ARBA00022989"/>
    </source>
</evidence>
<keyword evidence="8" id="KW-1185">Reference proteome</keyword>
<dbReference type="Proteomes" id="UP000002484">
    <property type="component" value="Chromosome"/>
</dbReference>
<dbReference type="Pfam" id="PF02656">
    <property type="entry name" value="DUF202"/>
    <property type="match status" value="1"/>
</dbReference>
<reference evidence="7 8" key="1">
    <citation type="submission" date="2010-10" db="EMBL/GenBank/DDBJ databases">
        <title>Complete sequence of Frankia sp. EuI1c.</title>
        <authorList>
            <consortium name="US DOE Joint Genome Institute"/>
            <person name="Lucas S."/>
            <person name="Copeland A."/>
            <person name="Lapidus A."/>
            <person name="Cheng J.-F."/>
            <person name="Bruce D."/>
            <person name="Goodwin L."/>
            <person name="Pitluck S."/>
            <person name="Chertkov O."/>
            <person name="Detter J.C."/>
            <person name="Han C."/>
            <person name="Tapia R."/>
            <person name="Land M."/>
            <person name="Hauser L."/>
            <person name="Jeffries C."/>
            <person name="Kyrpides N."/>
            <person name="Ivanova N."/>
            <person name="Mikhailova N."/>
            <person name="Beauchemin N."/>
            <person name="Sen A."/>
            <person name="Sur S.A."/>
            <person name="Gtari M."/>
            <person name="Wall L."/>
            <person name="Tisa L."/>
            <person name="Woyke T."/>
        </authorList>
    </citation>
    <scope>NUCLEOTIDE SEQUENCE [LARGE SCALE GENOMIC DNA]</scope>
    <source>
        <strain evidence="8">DSM 45817 / CECT 9037 / EuI1c</strain>
    </source>
</reference>